<reference evidence="1 2" key="1">
    <citation type="submission" date="2014-06" db="EMBL/GenBank/DDBJ databases">
        <title>Evolutionary Origins and Diversification of the Mycorrhizal Mutualists.</title>
        <authorList>
            <consortium name="DOE Joint Genome Institute"/>
            <consortium name="Mycorrhizal Genomics Consortium"/>
            <person name="Kohler A."/>
            <person name="Kuo A."/>
            <person name="Nagy L.G."/>
            <person name="Floudas D."/>
            <person name="Copeland A."/>
            <person name="Barry K.W."/>
            <person name="Cichocki N."/>
            <person name="Veneault-Fourrey C."/>
            <person name="LaButti K."/>
            <person name="Lindquist E.A."/>
            <person name="Lipzen A."/>
            <person name="Lundell T."/>
            <person name="Morin E."/>
            <person name="Murat C."/>
            <person name="Riley R."/>
            <person name="Ohm R."/>
            <person name="Sun H."/>
            <person name="Tunlid A."/>
            <person name="Henrissat B."/>
            <person name="Grigoriev I.V."/>
            <person name="Hibbett D.S."/>
            <person name="Martin F."/>
        </authorList>
    </citation>
    <scope>NUCLEOTIDE SEQUENCE [LARGE SCALE GENOMIC DNA]</scope>
    <source>
        <strain evidence="1 2">SS14</strain>
    </source>
</reference>
<keyword evidence="2" id="KW-1185">Reference proteome</keyword>
<organism evidence="1 2">
    <name type="scientific">Sphaerobolus stellatus (strain SS14)</name>
    <dbReference type="NCBI Taxonomy" id="990650"/>
    <lineage>
        <taxon>Eukaryota</taxon>
        <taxon>Fungi</taxon>
        <taxon>Dikarya</taxon>
        <taxon>Basidiomycota</taxon>
        <taxon>Agaricomycotina</taxon>
        <taxon>Agaricomycetes</taxon>
        <taxon>Phallomycetidae</taxon>
        <taxon>Geastrales</taxon>
        <taxon>Sphaerobolaceae</taxon>
        <taxon>Sphaerobolus</taxon>
    </lineage>
</organism>
<dbReference type="Proteomes" id="UP000054279">
    <property type="component" value="Unassembled WGS sequence"/>
</dbReference>
<protein>
    <submittedName>
        <fullName evidence="1">Uncharacterized protein</fullName>
    </submittedName>
</protein>
<gene>
    <name evidence="1" type="ORF">M422DRAFT_260910</name>
</gene>
<dbReference type="AlphaFoldDB" id="A0A0C9V4B6"/>
<name>A0A0C9V4B6_SPHS4</name>
<dbReference type="EMBL" id="KN837176">
    <property type="protein sequence ID" value="KIJ36572.1"/>
    <property type="molecule type" value="Genomic_DNA"/>
</dbReference>
<accession>A0A0C9V4B6</accession>
<evidence type="ECO:0000313" key="2">
    <source>
        <dbReference type="Proteomes" id="UP000054279"/>
    </source>
</evidence>
<dbReference type="HOGENOM" id="CLU_1644769_0_0_1"/>
<sequence length="161" mass="17099">MASSSIVFGILLSAEHAGGSWIAWILLRHHQRSLPFPRTAISQYPLLPSPQATANKRRNVFFYTPTDIDDHDPTMVSACHISSDEAPDDASEASRSTRFMMHDANLRTCGSFSSVGQAAFSAAASSDPSDVNAVLGFTIEPLRSVVDQCASLPGGGTSSGD</sequence>
<evidence type="ECO:0000313" key="1">
    <source>
        <dbReference type="EMBL" id="KIJ36572.1"/>
    </source>
</evidence>
<proteinExistence type="predicted"/>